<sequence>MLWSLVKITLFVAVVTLIAVGAMYWMDAGTGFELKFAGYEMTPGPLESILVIVALFLLVWLMIRVAGFLVAFFRFCTGDDTAIKRWWNRNRERKGYQALADGMLALASGEASKAMSSAAKAEKYLHKPELTNLLSAQAAEMMGDSAKAEVVYKRLLSDDKTRFVGVRGLLKQRLEAGETETALKLAEKAFTLKPKHEETQDILLGLQAEGEDWAGARSTLAAKLRAGNIPKTLHRRRDAVLALANAADPDMDDTAKHAAALEAHRLSPDLIPATVMAAHAHLANGYKRKAKKAILNTWTTTPHPDLAAAFAAIEPEETAEARVKRFAPLVKAQPDHDETRMLQAELLIAAEDFPTARKAIGDLVETSPSARALTIMAAIERGEGADNAVVQGWLARAVTARRGPAWVCEKCNTAHHDWAPLCKRCQGFDTLSWKETTSEEDPVLSAATSMLPLIETPAPAGDAIASEDIPLIESEPEDAEILPEADDPPEDSAESEKPAV</sequence>
<reference evidence="8" key="1">
    <citation type="submission" date="2020-10" db="EMBL/GenBank/DDBJ databases">
        <title>Paenihalocynthiibacter styelae gen. nov., sp. nov., isolated from stalked sea squirt Styela clava.</title>
        <authorList>
            <person name="Kim Y.-O."/>
            <person name="Yoon J.-H."/>
        </authorList>
    </citation>
    <scope>NUCLEOTIDE SEQUENCE</scope>
    <source>
        <strain evidence="8">MYP1-1</strain>
    </source>
</reference>
<keyword evidence="4 6" id="KW-0472">Membrane</keyword>
<dbReference type="EMBL" id="JADCKQ010000011">
    <property type="protein sequence ID" value="MBI1494826.1"/>
    <property type="molecule type" value="Genomic_DNA"/>
</dbReference>
<dbReference type="InterPro" id="IPR010817">
    <property type="entry name" value="HemY_N"/>
</dbReference>
<evidence type="ECO:0000256" key="1">
    <source>
        <dbReference type="ARBA" id="ARBA00004370"/>
    </source>
</evidence>
<feature type="domain" description="HemY N-terminal" evidence="7">
    <location>
        <begin position="34"/>
        <end position="143"/>
    </location>
</feature>
<dbReference type="Gene3D" id="1.25.40.10">
    <property type="entry name" value="Tetratricopeptide repeat domain"/>
    <property type="match status" value="1"/>
</dbReference>
<feature type="transmembrane region" description="Helical" evidence="6">
    <location>
        <begin position="49"/>
        <end position="75"/>
    </location>
</feature>
<evidence type="ECO:0000313" key="9">
    <source>
        <dbReference type="Proteomes" id="UP000640583"/>
    </source>
</evidence>
<organism evidence="8 9">
    <name type="scientific">Halocynthiibacter styelae</name>
    <dbReference type="NCBI Taxonomy" id="2761955"/>
    <lineage>
        <taxon>Bacteria</taxon>
        <taxon>Pseudomonadati</taxon>
        <taxon>Pseudomonadota</taxon>
        <taxon>Alphaproteobacteria</taxon>
        <taxon>Rhodobacterales</taxon>
        <taxon>Paracoccaceae</taxon>
        <taxon>Halocynthiibacter</taxon>
    </lineage>
</organism>
<gene>
    <name evidence="8" type="ORF">H1D41_14370</name>
</gene>
<keyword evidence="2 6" id="KW-0812">Transmembrane</keyword>
<evidence type="ECO:0000259" key="7">
    <source>
        <dbReference type="Pfam" id="PF07219"/>
    </source>
</evidence>
<feature type="transmembrane region" description="Helical" evidence="6">
    <location>
        <begin position="5"/>
        <end position="26"/>
    </location>
</feature>
<evidence type="ECO:0000256" key="6">
    <source>
        <dbReference type="SAM" id="Phobius"/>
    </source>
</evidence>
<dbReference type="InterPro" id="IPR011990">
    <property type="entry name" value="TPR-like_helical_dom_sf"/>
</dbReference>
<dbReference type="InterPro" id="IPR016982">
    <property type="entry name" value="Mms48"/>
</dbReference>
<proteinExistence type="predicted"/>
<dbReference type="GO" id="GO:0016020">
    <property type="term" value="C:membrane"/>
    <property type="evidence" value="ECO:0007669"/>
    <property type="project" value="UniProtKB-SubCell"/>
</dbReference>
<keyword evidence="3 6" id="KW-1133">Transmembrane helix</keyword>
<feature type="region of interest" description="Disordered" evidence="5">
    <location>
        <begin position="459"/>
        <end position="500"/>
    </location>
</feature>
<evidence type="ECO:0000313" key="8">
    <source>
        <dbReference type="EMBL" id="MBI1494826.1"/>
    </source>
</evidence>
<accession>A0A8J7ISM3</accession>
<comment type="subcellular location">
    <subcellularLocation>
        <location evidence="1">Membrane</location>
    </subcellularLocation>
</comment>
<evidence type="ECO:0000256" key="5">
    <source>
        <dbReference type="SAM" id="MobiDB-lite"/>
    </source>
</evidence>
<dbReference type="SUPFAM" id="SSF48452">
    <property type="entry name" value="TPR-like"/>
    <property type="match status" value="1"/>
</dbReference>
<evidence type="ECO:0000256" key="3">
    <source>
        <dbReference type="ARBA" id="ARBA00022989"/>
    </source>
</evidence>
<protein>
    <submittedName>
        <fullName evidence="8">Heme biosynthesis protein HemY</fullName>
    </submittedName>
</protein>
<feature type="compositionally biased region" description="Acidic residues" evidence="5">
    <location>
        <begin position="474"/>
        <end position="493"/>
    </location>
</feature>
<keyword evidence="9" id="KW-1185">Reference proteome</keyword>
<evidence type="ECO:0000256" key="4">
    <source>
        <dbReference type="ARBA" id="ARBA00023136"/>
    </source>
</evidence>
<dbReference type="Pfam" id="PF07219">
    <property type="entry name" value="HemY_N"/>
    <property type="match status" value="1"/>
</dbReference>
<evidence type="ECO:0000256" key="2">
    <source>
        <dbReference type="ARBA" id="ARBA00022692"/>
    </source>
</evidence>
<dbReference type="AlphaFoldDB" id="A0A8J7ISM3"/>
<dbReference type="Proteomes" id="UP000640583">
    <property type="component" value="Unassembled WGS sequence"/>
</dbReference>
<name>A0A8J7ISM3_9RHOB</name>
<dbReference type="PIRSF" id="PIRSF031802">
    <property type="entry name" value="UCP031802"/>
    <property type="match status" value="1"/>
</dbReference>
<comment type="caution">
    <text evidence="8">The sequence shown here is derived from an EMBL/GenBank/DDBJ whole genome shotgun (WGS) entry which is preliminary data.</text>
</comment>